<dbReference type="SUPFAM" id="SSF53756">
    <property type="entry name" value="UDP-Glycosyltransferase/glycogen phosphorylase"/>
    <property type="match status" value="1"/>
</dbReference>
<sequence length="458" mass="53041">MISITEKCLTIIGCKNIEEAKKILKALPKSDESAIFFIIKSIIELDKGNVEGAWFWCWRGLEIHTNNINLLLCITVINVQMGRKEKAFHYFNKYKSLVRNPIKFEELNELSPNKTACNPKILQGTMEIANQMNTIAKGTSKLEMDNNTLNYYPAYLDYPSDLIWPIAQENDRSKLELQLKRLSNQLIQLYDLFHFHFGTSLTLDHSDLDLIKVQQKKVIMHHWGSDVRMLSKAIRTNPYAKTKIRREDLIVQKLSFLSNKISHCIVADEEMYQYVKDFYEHVYIVPLMIDLSLYYPLPKVTKNKLTIVHAPTSPNIKGTPFILEAISKLKERYDFNFILVQGKSHKEAKQIYQEADLIIDQLHIGSYGLLAVEAMAIGKPVMGWISPYMKEKYPDDLPLLIANPETIRSQLEYVLTNQDLLPIIGKQSRFYVEKYHDMKQNSKQIAQIYTNLLNGTDI</sequence>
<protein>
    <submittedName>
        <fullName evidence="1">Glycosyltransferase involved in cell wall bisynthesis</fullName>
    </submittedName>
</protein>
<keyword evidence="1" id="KW-0808">Transferase</keyword>
<accession>A0A1I0H0R2</accession>
<dbReference type="RefSeq" id="WP_244513656.1">
    <property type="nucleotide sequence ID" value="NZ_FOHE01000026.1"/>
</dbReference>
<organism evidence="1 2">
    <name type="scientific">Oceanobacillus limi</name>
    <dbReference type="NCBI Taxonomy" id="930131"/>
    <lineage>
        <taxon>Bacteria</taxon>
        <taxon>Bacillati</taxon>
        <taxon>Bacillota</taxon>
        <taxon>Bacilli</taxon>
        <taxon>Bacillales</taxon>
        <taxon>Bacillaceae</taxon>
        <taxon>Oceanobacillus</taxon>
    </lineage>
</organism>
<dbReference type="GO" id="GO:0016740">
    <property type="term" value="F:transferase activity"/>
    <property type="evidence" value="ECO:0007669"/>
    <property type="project" value="UniProtKB-KW"/>
</dbReference>
<proteinExistence type="predicted"/>
<dbReference type="EMBL" id="FOHE01000026">
    <property type="protein sequence ID" value="SET77068.1"/>
    <property type="molecule type" value="Genomic_DNA"/>
</dbReference>
<dbReference type="Gene3D" id="3.40.50.2000">
    <property type="entry name" value="Glycogen Phosphorylase B"/>
    <property type="match status" value="1"/>
</dbReference>
<gene>
    <name evidence="1" type="ORF">SAMN05216389_12641</name>
</gene>
<dbReference type="AlphaFoldDB" id="A0A1I0H0R2"/>
<evidence type="ECO:0000313" key="2">
    <source>
        <dbReference type="Proteomes" id="UP000198618"/>
    </source>
</evidence>
<dbReference type="STRING" id="930131.SAMN05216389_12641"/>
<dbReference type="Proteomes" id="UP000198618">
    <property type="component" value="Unassembled WGS sequence"/>
</dbReference>
<evidence type="ECO:0000313" key="1">
    <source>
        <dbReference type="EMBL" id="SET77068.1"/>
    </source>
</evidence>
<dbReference type="InterPro" id="IPR011990">
    <property type="entry name" value="TPR-like_helical_dom_sf"/>
</dbReference>
<dbReference type="SUPFAM" id="SSF48452">
    <property type="entry name" value="TPR-like"/>
    <property type="match status" value="1"/>
</dbReference>
<reference evidence="1 2" key="1">
    <citation type="submission" date="2016-10" db="EMBL/GenBank/DDBJ databases">
        <authorList>
            <person name="de Groot N.N."/>
        </authorList>
    </citation>
    <scope>NUCLEOTIDE SEQUENCE [LARGE SCALE GENOMIC DNA]</scope>
    <source>
        <strain evidence="1 2">IBRC-M 10780</strain>
    </source>
</reference>
<name>A0A1I0H0R2_9BACI</name>
<keyword evidence="2" id="KW-1185">Reference proteome</keyword>